<protein>
    <submittedName>
        <fullName evidence="1">Uncharacterized protein</fullName>
    </submittedName>
</protein>
<dbReference type="EMBL" id="GBXM01084655">
    <property type="protein sequence ID" value="JAH23922.1"/>
    <property type="molecule type" value="Transcribed_RNA"/>
</dbReference>
<proteinExistence type="predicted"/>
<sequence length="18" mass="2116">MFSLSTWPSLWCVGLAMW</sequence>
<dbReference type="AlphaFoldDB" id="A0A0E9R582"/>
<reference evidence="1" key="1">
    <citation type="submission" date="2014-11" db="EMBL/GenBank/DDBJ databases">
        <authorList>
            <person name="Amaro Gonzalez C."/>
        </authorList>
    </citation>
    <scope>NUCLEOTIDE SEQUENCE</scope>
</reference>
<accession>A0A0E9R582</accession>
<reference evidence="1" key="2">
    <citation type="journal article" date="2015" name="Fish Shellfish Immunol.">
        <title>Early steps in the European eel (Anguilla anguilla)-Vibrio vulnificus interaction in the gills: Role of the RtxA13 toxin.</title>
        <authorList>
            <person name="Callol A."/>
            <person name="Pajuelo D."/>
            <person name="Ebbesson L."/>
            <person name="Teles M."/>
            <person name="MacKenzie S."/>
            <person name="Amaro C."/>
        </authorList>
    </citation>
    <scope>NUCLEOTIDE SEQUENCE</scope>
</reference>
<name>A0A0E9R582_ANGAN</name>
<evidence type="ECO:0000313" key="1">
    <source>
        <dbReference type="EMBL" id="JAH23922.1"/>
    </source>
</evidence>
<organism evidence="1">
    <name type="scientific">Anguilla anguilla</name>
    <name type="common">European freshwater eel</name>
    <name type="synonym">Muraena anguilla</name>
    <dbReference type="NCBI Taxonomy" id="7936"/>
    <lineage>
        <taxon>Eukaryota</taxon>
        <taxon>Metazoa</taxon>
        <taxon>Chordata</taxon>
        <taxon>Craniata</taxon>
        <taxon>Vertebrata</taxon>
        <taxon>Euteleostomi</taxon>
        <taxon>Actinopterygii</taxon>
        <taxon>Neopterygii</taxon>
        <taxon>Teleostei</taxon>
        <taxon>Anguilliformes</taxon>
        <taxon>Anguillidae</taxon>
        <taxon>Anguilla</taxon>
    </lineage>
</organism>